<dbReference type="AlphaFoldDB" id="A0A640VXM3"/>
<evidence type="ECO:0000313" key="7">
    <source>
        <dbReference type="Proteomes" id="UP000436522"/>
    </source>
</evidence>
<keyword evidence="7" id="KW-1185">Reference proteome</keyword>
<feature type="domain" description="Formyl transferase N-terminal" evidence="5">
    <location>
        <begin position="61"/>
        <end position="142"/>
    </location>
</feature>
<evidence type="ECO:0000313" key="6">
    <source>
        <dbReference type="EMBL" id="GFE51851.1"/>
    </source>
</evidence>
<comment type="pathway">
    <text evidence="1">Purine metabolism; IMP biosynthesis via de novo pathway; N(2)-formyl-N(1)-(5-phospho-D-ribosyl)glycinamide from N(1)-(5-phospho-D-ribosyl)glycinamide (10-formyl THF route): step 1/1.</text>
</comment>
<evidence type="ECO:0000259" key="5">
    <source>
        <dbReference type="Pfam" id="PF00551"/>
    </source>
</evidence>
<dbReference type="GO" id="GO:0004644">
    <property type="term" value="F:phosphoribosylglycinamide formyltransferase activity"/>
    <property type="evidence" value="ECO:0007669"/>
    <property type="project" value="UniProtKB-EC"/>
</dbReference>
<dbReference type="GO" id="GO:0005829">
    <property type="term" value="C:cytosol"/>
    <property type="evidence" value="ECO:0007669"/>
    <property type="project" value="TreeGrafter"/>
</dbReference>
<comment type="caution">
    <text evidence="6">The sequence shown here is derived from an EMBL/GenBank/DDBJ whole genome shotgun (WGS) entry which is preliminary data.</text>
</comment>
<evidence type="ECO:0000256" key="2">
    <source>
        <dbReference type="ARBA" id="ARBA00012254"/>
    </source>
</evidence>
<dbReference type="OrthoDB" id="9788208at2"/>
<gene>
    <name evidence="6" type="ORF">So717_36040</name>
</gene>
<accession>A0A640VXM3</accession>
<name>A0A640VXM3_9RHOB</name>
<dbReference type="EMBL" id="BLIV01000008">
    <property type="protein sequence ID" value="GFE51851.1"/>
    <property type="molecule type" value="Genomic_DNA"/>
</dbReference>
<dbReference type="SUPFAM" id="SSF53328">
    <property type="entry name" value="Formyltransferase"/>
    <property type="match status" value="1"/>
</dbReference>
<evidence type="ECO:0000256" key="1">
    <source>
        <dbReference type="ARBA" id="ARBA00005054"/>
    </source>
</evidence>
<dbReference type="EC" id="2.1.2.2" evidence="2"/>
<dbReference type="GO" id="GO:0006189">
    <property type="term" value="P:'de novo' IMP biosynthetic process"/>
    <property type="evidence" value="ECO:0007669"/>
    <property type="project" value="TreeGrafter"/>
</dbReference>
<proteinExistence type="predicted"/>
<dbReference type="InterPro" id="IPR036477">
    <property type="entry name" value="Formyl_transf_N_sf"/>
</dbReference>
<dbReference type="Proteomes" id="UP000436522">
    <property type="component" value="Unassembled WGS sequence"/>
</dbReference>
<evidence type="ECO:0000256" key="4">
    <source>
        <dbReference type="ARBA" id="ARBA00022755"/>
    </source>
</evidence>
<organism evidence="6 7">
    <name type="scientific">Roseobacter cerasinus</name>
    <dbReference type="NCBI Taxonomy" id="2602289"/>
    <lineage>
        <taxon>Bacteria</taxon>
        <taxon>Pseudomonadati</taxon>
        <taxon>Pseudomonadota</taxon>
        <taxon>Alphaproteobacteria</taxon>
        <taxon>Rhodobacterales</taxon>
        <taxon>Roseobacteraceae</taxon>
        <taxon>Roseobacter</taxon>
    </lineage>
</organism>
<sequence length="194" mass="22027">MFHDERVLFIGDGSGWSFLAATQLRRLCGQVDAIFWDHGTPRPKDHLNWKGDWIFTFKADLVLPETVLSKARKGAINFHPAPPSYRGIGGYYFALADGCKTFGATCHHMDDKIDHGDIIAVDHFAVFEDETPASLTDRTAHVCLGLFYRMINQIDRTGQIVPEDRETWGDHLYTRKQLSKLHKEQRAAKQLSLA</sequence>
<reference evidence="6 7" key="1">
    <citation type="submission" date="2019-12" db="EMBL/GenBank/DDBJ databases">
        <title>Roseobacter cerasinus sp. nov., isolated from seawater around aquaculture.</title>
        <authorList>
            <person name="Muramatsu S."/>
            <person name="Takabe Y."/>
            <person name="Mori K."/>
            <person name="Takaichi S."/>
            <person name="Hanada S."/>
        </authorList>
    </citation>
    <scope>NUCLEOTIDE SEQUENCE [LARGE SCALE GENOMIC DNA]</scope>
    <source>
        <strain evidence="6 7">AI77</strain>
    </source>
</reference>
<keyword evidence="3" id="KW-0808">Transferase</keyword>
<dbReference type="InterPro" id="IPR002376">
    <property type="entry name" value="Formyl_transf_N"/>
</dbReference>
<dbReference type="Pfam" id="PF00551">
    <property type="entry name" value="Formyl_trans_N"/>
    <property type="match status" value="1"/>
</dbReference>
<evidence type="ECO:0000256" key="3">
    <source>
        <dbReference type="ARBA" id="ARBA00022679"/>
    </source>
</evidence>
<dbReference type="Gene3D" id="3.40.50.12230">
    <property type="match status" value="1"/>
</dbReference>
<protein>
    <recommendedName>
        <fullName evidence="2">phosphoribosylglycinamide formyltransferase 1</fullName>
        <ecNumber evidence="2">2.1.2.2</ecNumber>
    </recommendedName>
</protein>
<keyword evidence="4" id="KW-0658">Purine biosynthesis</keyword>
<dbReference type="PANTHER" id="PTHR43369:SF2">
    <property type="entry name" value="PHOSPHORIBOSYLGLYCINAMIDE FORMYLTRANSFERASE"/>
    <property type="match status" value="1"/>
</dbReference>
<dbReference type="PANTHER" id="PTHR43369">
    <property type="entry name" value="PHOSPHORIBOSYLGLYCINAMIDE FORMYLTRANSFERASE"/>
    <property type="match status" value="1"/>
</dbReference>
<dbReference type="RefSeq" id="WP_159980011.1">
    <property type="nucleotide sequence ID" value="NZ_BLIV01000008.1"/>
</dbReference>